<evidence type="ECO:0000313" key="3">
    <source>
        <dbReference type="Proteomes" id="UP000694300"/>
    </source>
</evidence>
<reference evidence="2 3" key="1">
    <citation type="submission" date="2020-11" db="EMBL/GenBank/DDBJ databases">
        <title>Pseudonocardia abyssalis sp. nov. and Pseudonocardia oceani sp. nov., description and phylogenomic analysis of two novel actinomycetes isolated from the deep Southern Ocean.</title>
        <authorList>
            <person name="Parra J."/>
        </authorList>
    </citation>
    <scope>NUCLEOTIDE SEQUENCE [LARGE SCALE GENOMIC DNA]</scope>
    <source>
        <strain evidence="3">KRD185</strain>
    </source>
</reference>
<dbReference type="EMBL" id="JADQDF010000001">
    <property type="protein sequence ID" value="MBW0126468.1"/>
    <property type="molecule type" value="Genomic_DNA"/>
</dbReference>
<evidence type="ECO:0000256" key="1">
    <source>
        <dbReference type="PROSITE-ProRule" id="PRU00252"/>
    </source>
</evidence>
<dbReference type="PROSITE" id="PS50935">
    <property type="entry name" value="SSB"/>
    <property type="match status" value="1"/>
</dbReference>
<organism evidence="2 3">
    <name type="scientific">Pseudonocardia oceani</name>
    <dbReference type="NCBI Taxonomy" id="2792013"/>
    <lineage>
        <taxon>Bacteria</taxon>
        <taxon>Bacillati</taxon>
        <taxon>Actinomycetota</taxon>
        <taxon>Actinomycetes</taxon>
        <taxon>Pseudonocardiales</taxon>
        <taxon>Pseudonocardiaceae</taxon>
        <taxon>Pseudonocardia</taxon>
    </lineage>
</organism>
<dbReference type="InterPro" id="IPR000424">
    <property type="entry name" value="Primosome_PriB/ssb"/>
</dbReference>
<comment type="caution">
    <text evidence="2">The sequence shown here is derived from an EMBL/GenBank/DDBJ whole genome shotgun (WGS) entry which is preliminary data.</text>
</comment>
<proteinExistence type="predicted"/>
<sequence>MNKLTIHGNITDKPELRFSRSGVPVATFTVATNRRRLNRQTGTWTDLPSVFHRVCQVPGLMEARFSRSGGLPGGARVGV</sequence>
<gene>
    <name evidence="2" type="ORF">I4I82_01995</name>
</gene>
<dbReference type="Pfam" id="PF00436">
    <property type="entry name" value="SSB"/>
    <property type="match status" value="1"/>
</dbReference>
<protein>
    <submittedName>
        <fullName evidence="2">Single-stranded DNA-binding protein</fullName>
    </submittedName>
</protein>
<dbReference type="Proteomes" id="UP000694300">
    <property type="component" value="Unassembled WGS sequence"/>
</dbReference>
<dbReference type="RefSeq" id="WP_218595011.1">
    <property type="nucleotide sequence ID" value="NZ_JADQDF010000001.1"/>
</dbReference>
<keyword evidence="3" id="KW-1185">Reference proteome</keyword>
<evidence type="ECO:0000313" key="2">
    <source>
        <dbReference type="EMBL" id="MBW0126468.1"/>
    </source>
</evidence>
<accession>A0ABS6U2L7</accession>
<keyword evidence="1 2" id="KW-0238">DNA-binding</keyword>
<dbReference type="GO" id="GO:0003677">
    <property type="term" value="F:DNA binding"/>
    <property type="evidence" value="ECO:0007669"/>
    <property type="project" value="UniProtKB-KW"/>
</dbReference>
<dbReference type="CDD" id="cd04496">
    <property type="entry name" value="SSB_OBF"/>
    <property type="match status" value="1"/>
</dbReference>
<name>A0ABS6U2L7_9PSEU</name>